<feature type="transmembrane region" description="Helical" evidence="1">
    <location>
        <begin position="236"/>
        <end position="255"/>
    </location>
</feature>
<dbReference type="RefSeq" id="WP_039635988.1">
    <property type="nucleotide sequence ID" value="NZ_AYSO01000020.1"/>
</dbReference>
<feature type="transmembrane region" description="Helical" evidence="1">
    <location>
        <begin position="57"/>
        <end position="76"/>
    </location>
</feature>
<accession>A0A0C1QUC0</accession>
<feature type="transmembrane region" description="Helical" evidence="1">
    <location>
        <begin position="490"/>
        <end position="512"/>
    </location>
</feature>
<keyword evidence="1" id="KW-0472">Membrane</keyword>
<feature type="transmembrane region" description="Helical" evidence="1">
    <location>
        <begin position="350"/>
        <end position="371"/>
    </location>
</feature>
<gene>
    <name evidence="2" type="ORF">U732_249</name>
</gene>
<sequence>MKPLLYIHYRSFINFFKDMVKKPLKLLGITFYIGLLVFAIIAGLKSATGGDYKSPEVLLAITSGVCIFFYGLTLFGSGSSKGLFRKSDVNFVFTSPIKPQKAIVYACIKNMAQLLMFIIMIAFNSATLVKFFNLKDTGLINIYVSMIFCLISTSAVSVLLIALNTKYPILDRITKYIAYILGVTLVIQFGFSYFSTNNLYEAFINTFNSNVLYYVPLLGWNMQIVKGGLVGFEVNTIIFIGVFLLFIAAIIYTINKMSLEYTEEMVQKAEEFEEALESVKDGKQMNVFSKNRKAKMLREAKVNYNKSGAATIFKRQILEFKKRGVYTQGLKLLAFTLITAIATYKSGENGFNIALGINLYFAFIMTMSGAVGGERKKHYIYLIPDSNFNKLFYSTLFDNLITIFNGLVIFLLPAIIFRISIINVVLNIAIYSMFHYYLRYNEIIFSKYLGNILTKQLKPLIYSLLLVITLALGGVIIGVTSAYIGEAFTIIYGKIISLIYITILCFIFMIWAKAIFNNMELE</sequence>
<evidence type="ECO:0000313" key="3">
    <source>
        <dbReference type="Proteomes" id="UP000031366"/>
    </source>
</evidence>
<dbReference type="Proteomes" id="UP000031366">
    <property type="component" value="Unassembled WGS sequence"/>
</dbReference>
<dbReference type="OrthoDB" id="816862at2"/>
<feature type="transmembrane region" description="Helical" evidence="1">
    <location>
        <begin position="140"/>
        <end position="164"/>
    </location>
</feature>
<dbReference type="AlphaFoldDB" id="A0A0C1QUC0"/>
<proteinExistence type="predicted"/>
<keyword evidence="1" id="KW-1133">Transmembrane helix</keyword>
<protein>
    <submittedName>
        <fullName evidence="2">Putative membrane protein</fullName>
    </submittedName>
</protein>
<keyword evidence="3" id="KW-1185">Reference proteome</keyword>
<feature type="transmembrane region" description="Helical" evidence="1">
    <location>
        <begin position="391"/>
        <end position="410"/>
    </location>
</feature>
<reference evidence="2 3" key="1">
    <citation type="journal article" date="2015" name="Infect. Genet. Evol.">
        <title>Genomic sequences of six botulinum neurotoxin-producing strains representing three clostridial species illustrate the mobility and diversity of botulinum neurotoxin genes.</title>
        <authorList>
            <person name="Smith T.J."/>
            <person name="Hill K.K."/>
            <person name="Xie G."/>
            <person name="Foley B.T."/>
            <person name="Williamson C.H."/>
            <person name="Foster J.T."/>
            <person name="Johnson S.L."/>
            <person name="Chertkov O."/>
            <person name="Teshima H."/>
            <person name="Gibbons H.S."/>
            <person name="Johnsky L.A."/>
            <person name="Karavis M.A."/>
            <person name="Smith L.A."/>
        </authorList>
    </citation>
    <scope>NUCLEOTIDE SEQUENCE [LARGE SCALE GENOMIC DNA]</scope>
    <source>
        <strain evidence="2 3">CDC 2741</strain>
    </source>
</reference>
<feature type="transmembrane region" description="Helical" evidence="1">
    <location>
        <begin position="176"/>
        <end position="194"/>
    </location>
</feature>
<feature type="transmembrane region" description="Helical" evidence="1">
    <location>
        <begin position="459"/>
        <end position="484"/>
    </location>
</feature>
<organism evidence="2 3">
    <name type="scientific">Clostridium argentinense CDC 2741</name>
    <dbReference type="NCBI Taxonomy" id="1418104"/>
    <lineage>
        <taxon>Bacteria</taxon>
        <taxon>Bacillati</taxon>
        <taxon>Bacillota</taxon>
        <taxon>Clostridia</taxon>
        <taxon>Eubacteriales</taxon>
        <taxon>Clostridiaceae</taxon>
        <taxon>Clostridium</taxon>
    </lineage>
</organism>
<feature type="transmembrane region" description="Helical" evidence="1">
    <location>
        <begin position="26"/>
        <end position="45"/>
    </location>
</feature>
<comment type="caution">
    <text evidence="2">The sequence shown here is derived from an EMBL/GenBank/DDBJ whole genome shotgun (WGS) entry which is preliminary data.</text>
</comment>
<evidence type="ECO:0000313" key="2">
    <source>
        <dbReference type="EMBL" id="KIE44642.1"/>
    </source>
</evidence>
<dbReference type="Pfam" id="PF16962">
    <property type="entry name" value="ABC_export"/>
    <property type="match status" value="1"/>
</dbReference>
<dbReference type="EMBL" id="AYSO01000020">
    <property type="protein sequence ID" value="KIE44642.1"/>
    <property type="molecule type" value="Genomic_DNA"/>
</dbReference>
<dbReference type="InterPro" id="IPR031584">
    <property type="entry name" value="Put_ABC_export"/>
</dbReference>
<keyword evidence="1" id="KW-0812">Transmembrane</keyword>
<feature type="transmembrane region" description="Helical" evidence="1">
    <location>
        <begin position="114"/>
        <end position="134"/>
    </location>
</feature>
<feature type="transmembrane region" description="Helical" evidence="1">
    <location>
        <begin position="416"/>
        <end position="438"/>
    </location>
</feature>
<dbReference type="STRING" id="29341.RSJ17_04050"/>
<feature type="transmembrane region" description="Helical" evidence="1">
    <location>
        <begin position="324"/>
        <end position="344"/>
    </location>
</feature>
<evidence type="ECO:0000256" key="1">
    <source>
        <dbReference type="SAM" id="Phobius"/>
    </source>
</evidence>
<name>A0A0C1QUC0_9CLOT</name>